<dbReference type="AlphaFoldDB" id="A0A501WDA0"/>
<sequence>MHKIISPETYPCSLCALTYSNFTIFPEWAAYVQQLPLEVAFVYKNEWQHGEVYDSFPIVALQQGDSVKVLLMAE</sequence>
<proteinExistence type="predicted"/>
<organism evidence="1 2">
    <name type="scientific">Pontibacter mangrovi</name>
    <dbReference type="NCBI Taxonomy" id="2589816"/>
    <lineage>
        <taxon>Bacteria</taxon>
        <taxon>Pseudomonadati</taxon>
        <taxon>Bacteroidota</taxon>
        <taxon>Cytophagia</taxon>
        <taxon>Cytophagales</taxon>
        <taxon>Hymenobacteraceae</taxon>
        <taxon>Pontibacter</taxon>
    </lineage>
</organism>
<dbReference type="RefSeq" id="WP_140619306.1">
    <property type="nucleotide sequence ID" value="NZ_VFRQ01000001.1"/>
</dbReference>
<dbReference type="OrthoDB" id="572467at2"/>
<reference evidence="1 2" key="1">
    <citation type="submission" date="2019-06" db="EMBL/GenBank/DDBJ databases">
        <title>A novel bacterium of genus Pontibacter, isolated from marine sediment.</title>
        <authorList>
            <person name="Huang H."/>
            <person name="Mo K."/>
            <person name="Hu Y."/>
        </authorList>
    </citation>
    <scope>NUCLEOTIDE SEQUENCE [LARGE SCALE GENOMIC DNA]</scope>
    <source>
        <strain evidence="1 2">HB172049</strain>
    </source>
</reference>
<evidence type="ECO:0000313" key="1">
    <source>
        <dbReference type="EMBL" id="TPE46350.1"/>
    </source>
</evidence>
<comment type="caution">
    <text evidence="1">The sequence shown here is derived from an EMBL/GenBank/DDBJ whole genome shotgun (WGS) entry which is preliminary data.</text>
</comment>
<dbReference type="EMBL" id="VFRQ01000001">
    <property type="protein sequence ID" value="TPE46350.1"/>
    <property type="molecule type" value="Genomic_DNA"/>
</dbReference>
<protein>
    <submittedName>
        <fullName evidence="1">Uncharacterized protein</fullName>
    </submittedName>
</protein>
<keyword evidence="2" id="KW-1185">Reference proteome</keyword>
<gene>
    <name evidence="1" type="ORF">FJM65_03140</name>
</gene>
<name>A0A501WDA0_9BACT</name>
<accession>A0A501WDA0</accession>
<dbReference type="Proteomes" id="UP000316727">
    <property type="component" value="Unassembled WGS sequence"/>
</dbReference>
<evidence type="ECO:0000313" key="2">
    <source>
        <dbReference type="Proteomes" id="UP000316727"/>
    </source>
</evidence>